<evidence type="ECO:0000256" key="10">
    <source>
        <dbReference type="ARBA" id="ARBA00057735"/>
    </source>
</evidence>
<evidence type="ECO:0000256" key="12">
    <source>
        <dbReference type="SAM" id="MobiDB-lite"/>
    </source>
</evidence>
<feature type="compositionally biased region" description="Basic residues" evidence="12">
    <location>
        <begin position="184"/>
        <end position="199"/>
    </location>
</feature>
<feature type="domain" description="Thymidylate kinase-like" evidence="13">
    <location>
        <begin position="10"/>
        <end position="182"/>
    </location>
</feature>
<comment type="catalytic activity">
    <reaction evidence="9 11">
        <text>dTMP + ATP = dTDP + ADP</text>
        <dbReference type="Rhea" id="RHEA:13517"/>
        <dbReference type="ChEBI" id="CHEBI:30616"/>
        <dbReference type="ChEBI" id="CHEBI:58369"/>
        <dbReference type="ChEBI" id="CHEBI:63528"/>
        <dbReference type="ChEBI" id="CHEBI:456216"/>
        <dbReference type="EC" id="2.7.4.9"/>
    </reaction>
</comment>
<dbReference type="GO" id="GO:0004798">
    <property type="term" value="F:dTMP kinase activity"/>
    <property type="evidence" value="ECO:0007669"/>
    <property type="project" value="UniProtKB-UniRule"/>
</dbReference>
<name>A0A537KY40_9BACT</name>
<reference evidence="14 15" key="1">
    <citation type="journal article" date="2019" name="Nat. Microbiol.">
        <title>Mediterranean grassland soil C-N compound turnover is dependent on rainfall and depth, and is mediated by genomically divergent microorganisms.</title>
        <authorList>
            <person name="Diamond S."/>
            <person name="Andeer P.F."/>
            <person name="Li Z."/>
            <person name="Crits-Christoph A."/>
            <person name="Burstein D."/>
            <person name="Anantharaman K."/>
            <person name="Lane K.R."/>
            <person name="Thomas B.C."/>
            <person name="Pan C."/>
            <person name="Northen T.R."/>
            <person name="Banfield J.F."/>
        </authorList>
    </citation>
    <scope>NUCLEOTIDE SEQUENCE [LARGE SCALE GENOMIC DNA]</scope>
    <source>
        <strain evidence="14">NP_4</strain>
    </source>
</reference>
<dbReference type="InterPro" id="IPR015867">
    <property type="entry name" value="N-reg_PII/ATP_PRibTrfase_C"/>
</dbReference>
<evidence type="ECO:0000256" key="3">
    <source>
        <dbReference type="ARBA" id="ARBA00017144"/>
    </source>
</evidence>
<comment type="similarity">
    <text evidence="1 11">Belongs to the thymidylate kinase family.</text>
</comment>
<dbReference type="EC" id="2.7.4.9" evidence="2 11"/>
<comment type="caution">
    <text evidence="14">The sequence shown here is derived from an EMBL/GenBank/DDBJ whole genome shotgun (WGS) entry which is preliminary data.</text>
</comment>
<evidence type="ECO:0000256" key="2">
    <source>
        <dbReference type="ARBA" id="ARBA00012980"/>
    </source>
</evidence>
<evidence type="ECO:0000256" key="7">
    <source>
        <dbReference type="ARBA" id="ARBA00022777"/>
    </source>
</evidence>
<evidence type="ECO:0000256" key="11">
    <source>
        <dbReference type="HAMAP-Rule" id="MF_00165"/>
    </source>
</evidence>
<dbReference type="Gene3D" id="3.30.70.120">
    <property type="match status" value="1"/>
</dbReference>
<evidence type="ECO:0000256" key="9">
    <source>
        <dbReference type="ARBA" id="ARBA00048743"/>
    </source>
</evidence>
<evidence type="ECO:0000256" key="8">
    <source>
        <dbReference type="ARBA" id="ARBA00022840"/>
    </source>
</evidence>
<evidence type="ECO:0000313" key="14">
    <source>
        <dbReference type="EMBL" id="TMJ00666.1"/>
    </source>
</evidence>
<dbReference type="InterPro" id="IPR027417">
    <property type="entry name" value="P-loop_NTPase"/>
</dbReference>
<dbReference type="Proteomes" id="UP000319353">
    <property type="component" value="Unassembled WGS sequence"/>
</dbReference>
<dbReference type="Pfam" id="PF02223">
    <property type="entry name" value="Thymidylate_kin"/>
    <property type="match status" value="1"/>
</dbReference>
<dbReference type="InterPro" id="IPR010375">
    <property type="entry name" value="CdAMP_rec"/>
</dbReference>
<dbReference type="InterPro" id="IPR039430">
    <property type="entry name" value="Thymidylate_kin-like_dom"/>
</dbReference>
<dbReference type="PANTHER" id="PTHR38456">
    <property type="entry name" value="CYCLIC DI-AMP RECEPTOR A"/>
    <property type="match status" value="1"/>
</dbReference>
<dbReference type="PANTHER" id="PTHR38456:SF1">
    <property type="entry name" value="CYCLIC DI-AMP RECEPTOR A"/>
    <property type="match status" value="1"/>
</dbReference>
<keyword evidence="7 11" id="KW-0418">Kinase</keyword>
<dbReference type="AlphaFoldDB" id="A0A537KY40"/>
<evidence type="ECO:0000256" key="6">
    <source>
        <dbReference type="ARBA" id="ARBA00022741"/>
    </source>
</evidence>
<dbReference type="InterPro" id="IPR011322">
    <property type="entry name" value="N-reg_PII-like_a/b"/>
</dbReference>
<sequence length="322" mass="35120">MARRGIFITIEGPEGAGKTTQARLLHERLRDRFQVVYTREPGGTAIGERIRAMLLDASNTAMTPVTEMLLFAASRAQFVAEVVEPALRDGRVLLSERYVDASIAYQGFGRGLDVELVRRVNEGATRGVMPDLTILLDIDPAVGLRRARQTAGKEGRPGHGDRLEQESLSFHTRVRSGFLAIAPRRGRQSRPGRCARRGRPAGGGAPGREGVAGIRLVLAIVQEKDVGRLIDALTEDGFNATMLASTGGFLREGNSTILIGVEDAQIDQVLGVIQRSAHRREQFVSPMPPAVEPVDSYVTYPVKVEVGGAIVFVLQVERMERF</sequence>
<keyword evidence="6 11" id="KW-0547">Nucleotide-binding</keyword>
<accession>A0A537KY40</accession>
<feature type="region of interest" description="Disordered" evidence="12">
    <location>
        <begin position="184"/>
        <end position="206"/>
    </location>
</feature>
<proteinExistence type="inferred from homology"/>
<dbReference type="GO" id="GO:0005524">
    <property type="term" value="F:ATP binding"/>
    <property type="evidence" value="ECO:0007669"/>
    <property type="project" value="UniProtKB-UniRule"/>
</dbReference>
<evidence type="ECO:0000259" key="13">
    <source>
        <dbReference type="Pfam" id="PF02223"/>
    </source>
</evidence>
<evidence type="ECO:0000256" key="5">
    <source>
        <dbReference type="ARBA" id="ARBA00022727"/>
    </source>
</evidence>
<evidence type="ECO:0000256" key="4">
    <source>
        <dbReference type="ARBA" id="ARBA00022679"/>
    </source>
</evidence>
<dbReference type="FunFam" id="3.40.50.300:FF:000225">
    <property type="entry name" value="Thymidylate kinase"/>
    <property type="match status" value="1"/>
</dbReference>
<evidence type="ECO:0000313" key="15">
    <source>
        <dbReference type="Proteomes" id="UP000319353"/>
    </source>
</evidence>
<dbReference type="HAMAP" id="MF_00165">
    <property type="entry name" value="Thymidylate_kinase"/>
    <property type="match status" value="1"/>
</dbReference>
<dbReference type="SUPFAM" id="SSF54913">
    <property type="entry name" value="GlnB-like"/>
    <property type="match status" value="1"/>
</dbReference>
<dbReference type="GO" id="GO:0006233">
    <property type="term" value="P:dTDP biosynthetic process"/>
    <property type="evidence" value="ECO:0007669"/>
    <property type="project" value="InterPro"/>
</dbReference>
<dbReference type="GO" id="GO:0006235">
    <property type="term" value="P:dTTP biosynthetic process"/>
    <property type="evidence" value="ECO:0007669"/>
    <property type="project" value="UniProtKB-UniRule"/>
</dbReference>
<feature type="binding site" evidence="11">
    <location>
        <begin position="12"/>
        <end position="19"/>
    </location>
    <ligand>
        <name>ATP</name>
        <dbReference type="ChEBI" id="CHEBI:30616"/>
    </ligand>
</feature>
<dbReference type="NCBIfam" id="TIGR00041">
    <property type="entry name" value="DTMP_kinase"/>
    <property type="match status" value="1"/>
</dbReference>
<keyword evidence="5 11" id="KW-0545">Nucleotide biosynthesis</keyword>
<organism evidence="14 15">
    <name type="scientific">Candidatus Segetimicrobium genomatis</name>
    <dbReference type="NCBI Taxonomy" id="2569760"/>
    <lineage>
        <taxon>Bacteria</taxon>
        <taxon>Bacillati</taxon>
        <taxon>Candidatus Sysuimicrobiota</taxon>
        <taxon>Candidatus Sysuimicrobiia</taxon>
        <taxon>Candidatus Sysuimicrobiales</taxon>
        <taxon>Candidatus Segetimicrobiaceae</taxon>
        <taxon>Candidatus Segetimicrobium</taxon>
    </lineage>
</organism>
<keyword evidence="8 11" id="KW-0067">ATP-binding</keyword>
<dbReference type="EMBL" id="VBAL01000112">
    <property type="protein sequence ID" value="TMJ00666.1"/>
    <property type="molecule type" value="Genomic_DNA"/>
</dbReference>
<dbReference type="InterPro" id="IPR018094">
    <property type="entry name" value="Thymidylate_kinase"/>
</dbReference>
<dbReference type="SUPFAM" id="SSF52540">
    <property type="entry name" value="P-loop containing nucleoside triphosphate hydrolases"/>
    <property type="match status" value="1"/>
</dbReference>
<dbReference type="Gene3D" id="3.40.50.300">
    <property type="entry name" value="P-loop containing nucleotide triphosphate hydrolases"/>
    <property type="match status" value="1"/>
</dbReference>
<dbReference type="CDD" id="cd01672">
    <property type="entry name" value="TMPK"/>
    <property type="match status" value="1"/>
</dbReference>
<comment type="function">
    <text evidence="10 11">Phosphorylation of dTMP to form dTDP in both de novo and salvage pathways of dTTP synthesis.</text>
</comment>
<evidence type="ECO:0000256" key="1">
    <source>
        <dbReference type="ARBA" id="ARBA00009776"/>
    </source>
</evidence>
<gene>
    <name evidence="11" type="primary">tmk</name>
    <name evidence="14" type="ORF">E6H01_08770</name>
</gene>
<keyword evidence="4 11" id="KW-0808">Transferase</keyword>
<dbReference type="Pfam" id="PF06153">
    <property type="entry name" value="CdAMP_rec"/>
    <property type="match status" value="1"/>
</dbReference>
<protein>
    <recommendedName>
        <fullName evidence="3 11">Thymidylate kinase</fullName>
        <ecNumber evidence="2 11">2.7.4.9</ecNumber>
    </recommendedName>
    <alternativeName>
        <fullName evidence="11">dTMP kinase</fullName>
    </alternativeName>
</protein>